<dbReference type="InterPro" id="IPR000397">
    <property type="entry name" value="Heat_shock_Hsp33"/>
</dbReference>
<dbReference type="Gene3D" id="3.55.30.10">
    <property type="entry name" value="Hsp33 domain"/>
    <property type="match status" value="1"/>
</dbReference>
<dbReference type="GO" id="GO:0042026">
    <property type="term" value="P:protein refolding"/>
    <property type="evidence" value="ECO:0007669"/>
    <property type="project" value="TreeGrafter"/>
</dbReference>
<dbReference type="InterPro" id="IPR029055">
    <property type="entry name" value="Ntn_hydrolases_N"/>
</dbReference>
<dbReference type="PANTHER" id="PTHR30111:SF1">
    <property type="entry name" value="33 KDA CHAPERONIN"/>
    <property type="match status" value="1"/>
</dbReference>
<proteinExistence type="predicted"/>
<dbReference type="SUPFAM" id="SSF64397">
    <property type="entry name" value="Hsp33 domain"/>
    <property type="match status" value="1"/>
</dbReference>
<evidence type="ECO:0000313" key="1">
    <source>
        <dbReference type="EnsemblMetazoa" id="ACOM038757-PA.1"/>
    </source>
</evidence>
<name>A0A8W7PWG9_ANOCL</name>
<dbReference type="EnsemblMetazoa" id="ACOM038757-RA">
    <property type="protein sequence ID" value="ACOM038757-PA.1"/>
    <property type="gene ID" value="ACOM038757"/>
</dbReference>
<protein>
    <recommendedName>
        <fullName evidence="2">MFS transporter</fullName>
    </recommendedName>
</protein>
<dbReference type="SUPFAM" id="SSF56235">
    <property type="entry name" value="N-terminal nucleophile aminohydrolases (Ntn hydrolases)"/>
    <property type="match status" value="1"/>
</dbReference>
<dbReference type="AlphaFoldDB" id="A0A8W7PWG9"/>
<dbReference type="PANTHER" id="PTHR30111">
    <property type="entry name" value="33 KDA CHAPERONIN"/>
    <property type="match status" value="1"/>
</dbReference>
<dbReference type="InterPro" id="IPR016153">
    <property type="entry name" value="Heat_shock_Hsp33_N"/>
</dbReference>
<dbReference type="Pfam" id="PF01430">
    <property type="entry name" value="HSP33"/>
    <property type="match status" value="1"/>
</dbReference>
<dbReference type="CDD" id="cd01906">
    <property type="entry name" value="proteasome_protease_HslV"/>
    <property type="match status" value="1"/>
</dbReference>
<evidence type="ECO:0008006" key="2">
    <source>
        <dbReference type="Google" id="ProtNLM"/>
    </source>
</evidence>
<dbReference type="Proteomes" id="UP000075882">
    <property type="component" value="Unassembled WGS sequence"/>
</dbReference>
<dbReference type="GO" id="GO:0044183">
    <property type="term" value="F:protein folding chaperone"/>
    <property type="evidence" value="ECO:0007669"/>
    <property type="project" value="TreeGrafter"/>
</dbReference>
<accession>A0A8W7PWG9</accession>
<organism evidence="1">
    <name type="scientific">Anopheles coluzzii</name>
    <name type="common">African malaria mosquito</name>
    <dbReference type="NCBI Taxonomy" id="1518534"/>
    <lineage>
        <taxon>Eukaryota</taxon>
        <taxon>Metazoa</taxon>
        <taxon>Ecdysozoa</taxon>
        <taxon>Arthropoda</taxon>
        <taxon>Hexapoda</taxon>
        <taxon>Insecta</taxon>
        <taxon>Pterygota</taxon>
        <taxon>Neoptera</taxon>
        <taxon>Endopterygota</taxon>
        <taxon>Diptera</taxon>
        <taxon>Nematocera</taxon>
        <taxon>Culicoidea</taxon>
        <taxon>Culicidae</taxon>
        <taxon>Anophelinae</taxon>
        <taxon>Anopheles</taxon>
    </lineage>
</organism>
<dbReference type="GO" id="GO:0005737">
    <property type="term" value="C:cytoplasm"/>
    <property type="evidence" value="ECO:0007669"/>
    <property type="project" value="InterPro"/>
</dbReference>
<dbReference type="Gene3D" id="3.60.20.10">
    <property type="entry name" value="Glutamine Phosphoribosylpyrophosphate, subunit 1, domain 1"/>
    <property type="match status" value="1"/>
</dbReference>
<dbReference type="GO" id="GO:0051082">
    <property type="term" value="F:unfolded protein binding"/>
    <property type="evidence" value="ECO:0007669"/>
    <property type="project" value="InterPro"/>
</dbReference>
<reference evidence="1" key="1">
    <citation type="submission" date="2022-08" db="UniProtKB">
        <authorList>
            <consortium name="EnsemblMetazoa"/>
        </authorList>
    </citation>
    <scope>IDENTIFICATION</scope>
</reference>
<sequence>MTTIVAVRKGNQIAIAADSQTTFGDDQKLLAGYDCFHNKIFQHGDSYLAISGSAAHDLVLQGALKELKKKDLTSRKGIFDTFRKLHPKLKDGFYLRPEEDEEDPYESSQMMVVIANAHGIFGVYPMREIYQFSRFWAIGSGRKFAMGAMFAAYEQDLSAQEIAEIGVRAGCDSGRGRRQGKNSMSQHDTLQRFLFDGAPVRGALVRLDGAWQQVLARRAYPAALKTILGEMMAAAELMAANLKFEGAMILQLHGSGPLRLAVVECNHDRTVRATAKWDGDLADNAPVLDLLGGSGQFVITLEPRHDKSQTWQGIVALEGDSIGPDAGELHA</sequence>